<accession>A0ABS4CWG3</accession>
<proteinExistence type="inferred from homology"/>
<evidence type="ECO:0000259" key="6">
    <source>
        <dbReference type="PROSITE" id="PS51012"/>
    </source>
</evidence>
<dbReference type="RefSeq" id="WP_376773380.1">
    <property type="nucleotide sequence ID" value="NZ_JAFDST010000002.1"/>
</dbReference>
<feature type="transmembrane region" description="Helical" evidence="5">
    <location>
        <begin position="176"/>
        <end position="194"/>
    </location>
</feature>
<feature type="transmembrane region" description="Helical" evidence="5">
    <location>
        <begin position="64"/>
        <end position="84"/>
    </location>
</feature>
<feature type="transmembrane region" description="Helical" evidence="5">
    <location>
        <begin position="28"/>
        <end position="52"/>
    </location>
</feature>
<evidence type="ECO:0000313" key="7">
    <source>
        <dbReference type="EMBL" id="MBP1081877.1"/>
    </source>
</evidence>
<dbReference type="InterPro" id="IPR013525">
    <property type="entry name" value="ABC2_TM"/>
</dbReference>
<dbReference type="Pfam" id="PF01061">
    <property type="entry name" value="ABC2_membrane"/>
    <property type="match status" value="1"/>
</dbReference>
<evidence type="ECO:0000256" key="2">
    <source>
        <dbReference type="ARBA" id="ARBA00022692"/>
    </source>
</evidence>
<evidence type="ECO:0000256" key="1">
    <source>
        <dbReference type="ARBA" id="ARBA00004141"/>
    </source>
</evidence>
<name>A0ABS4CWG3_9BACI</name>
<dbReference type="Proteomes" id="UP000674416">
    <property type="component" value="Unassembled WGS sequence"/>
</dbReference>
<evidence type="ECO:0000256" key="3">
    <source>
        <dbReference type="ARBA" id="ARBA00022989"/>
    </source>
</evidence>
<organism evidence="7 8">
    <name type="scientific">Bacillus capparidis</name>
    <dbReference type="NCBI Taxonomy" id="1840411"/>
    <lineage>
        <taxon>Bacteria</taxon>
        <taxon>Bacillati</taxon>
        <taxon>Bacillota</taxon>
        <taxon>Bacilli</taxon>
        <taxon>Bacillales</taxon>
        <taxon>Bacillaceae</taxon>
        <taxon>Bacillus</taxon>
    </lineage>
</organism>
<sequence>MNMKQYIGDTLALSNRIMRHNIRSIDTLLTVIAMPVMILLGMVYVFGGAIQIQGVSQDEYINYVLPGILLITIASGSAYTSLRINLDKTSGMFDRFKSMPISKSAVLGGQVIASVIFMLVSISAVLLVGFLIGFRSSATFSEWLLVGLLLVLFSLTVTWLSVPFGLAAGSIEGASSFSYILLGMLFVSSAFVPVDGMPKIVGIFAENQPMTPIIQTIRNLLNSNVVGNDLWVSIVWMVVIIILSYVVGIRVYKRV</sequence>
<dbReference type="PIRSF" id="PIRSF006648">
    <property type="entry name" value="DrrB"/>
    <property type="match status" value="1"/>
</dbReference>
<keyword evidence="8" id="KW-1185">Reference proteome</keyword>
<comment type="subcellular location">
    <subcellularLocation>
        <location evidence="5">Cell membrane</location>
        <topology evidence="5">Multi-pass membrane protein</topology>
    </subcellularLocation>
    <subcellularLocation>
        <location evidence="1">Membrane</location>
        <topology evidence="1">Multi-pass membrane protein</topology>
    </subcellularLocation>
</comment>
<feature type="domain" description="ABC transmembrane type-2" evidence="6">
    <location>
        <begin position="26"/>
        <end position="255"/>
    </location>
</feature>
<evidence type="ECO:0000256" key="5">
    <source>
        <dbReference type="RuleBase" id="RU361157"/>
    </source>
</evidence>
<feature type="transmembrane region" description="Helical" evidence="5">
    <location>
        <begin position="144"/>
        <end position="164"/>
    </location>
</feature>
<protein>
    <recommendedName>
        <fullName evidence="5">Transport permease protein</fullName>
    </recommendedName>
</protein>
<feature type="transmembrane region" description="Helical" evidence="5">
    <location>
        <begin position="230"/>
        <end position="252"/>
    </location>
</feature>
<keyword evidence="3 5" id="KW-1133">Transmembrane helix</keyword>
<comment type="caution">
    <text evidence="7">The sequence shown here is derived from an EMBL/GenBank/DDBJ whole genome shotgun (WGS) entry which is preliminary data.</text>
</comment>
<keyword evidence="4 5" id="KW-0472">Membrane</keyword>
<comment type="similarity">
    <text evidence="5">Belongs to the ABC-2 integral membrane protein family.</text>
</comment>
<keyword evidence="2 5" id="KW-0812">Transmembrane</keyword>
<evidence type="ECO:0000256" key="4">
    <source>
        <dbReference type="ARBA" id="ARBA00023136"/>
    </source>
</evidence>
<dbReference type="InterPro" id="IPR047817">
    <property type="entry name" value="ABC2_TM_bact-type"/>
</dbReference>
<dbReference type="PANTHER" id="PTHR43229">
    <property type="entry name" value="NODULATION PROTEIN J"/>
    <property type="match status" value="1"/>
</dbReference>
<dbReference type="EMBL" id="JAFDST010000002">
    <property type="protein sequence ID" value="MBP1081877.1"/>
    <property type="molecule type" value="Genomic_DNA"/>
</dbReference>
<evidence type="ECO:0000313" key="8">
    <source>
        <dbReference type="Proteomes" id="UP000674416"/>
    </source>
</evidence>
<keyword evidence="5" id="KW-1003">Cell membrane</keyword>
<reference evidence="7 8" key="1">
    <citation type="submission" date="2021-01" db="EMBL/GenBank/DDBJ databases">
        <title>Genomic Encyclopedia of Type Strains, Phase IV (KMG-IV): sequencing the most valuable type-strain genomes for metagenomic binning, comparative biology and taxonomic classification.</title>
        <authorList>
            <person name="Goeker M."/>
        </authorList>
    </citation>
    <scope>NUCLEOTIDE SEQUENCE [LARGE SCALE GENOMIC DNA]</scope>
    <source>
        <strain evidence="7 8">DSM 103394</strain>
    </source>
</reference>
<dbReference type="PANTHER" id="PTHR43229:SF2">
    <property type="entry name" value="NODULATION PROTEIN J"/>
    <property type="match status" value="1"/>
</dbReference>
<dbReference type="PROSITE" id="PS51012">
    <property type="entry name" value="ABC_TM2"/>
    <property type="match status" value="1"/>
</dbReference>
<dbReference type="InterPro" id="IPR000412">
    <property type="entry name" value="ABC_2_transport"/>
</dbReference>
<feature type="transmembrane region" description="Helical" evidence="5">
    <location>
        <begin position="105"/>
        <end position="132"/>
    </location>
</feature>
<keyword evidence="5" id="KW-0813">Transport</keyword>
<gene>
    <name evidence="7" type="ORF">JOC74_002370</name>
</gene>
<dbReference type="InterPro" id="IPR051784">
    <property type="entry name" value="Nod_factor_ABC_transporter"/>
</dbReference>